<dbReference type="GO" id="GO:0030692">
    <property type="term" value="C:Noc4p-Nop14p complex"/>
    <property type="evidence" value="ECO:0007669"/>
    <property type="project" value="TreeGrafter"/>
</dbReference>
<feature type="region of interest" description="Disordered" evidence="7">
    <location>
        <begin position="307"/>
        <end position="399"/>
    </location>
</feature>
<evidence type="ECO:0000256" key="5">
    <source>
        <dbReference type="ARBA" id="ARBA00023242"/>
    </source>
</evidence>
<dbReference type="GO" id="GO:0030490">
    <property type="term" value="P:maturation of SSU-rRNA"/>
    <property type="evidence" value="ECO:0007669"/>
    <property type="project" value="TreeGrafter"/>
</dbReference>
<evidence type="ECO:0000313" key="8">
    <source>
        <dbReference type="EMBL" id="QPH01336.1"/>
    </source>
</evidence>
<protein>
    <submittedName>
        <fullName evidence="8">Uncharacterized protein</fullName>
    </submittedName>
</protein>
<dbReference type="Pfam" id="PF04147">
    <property type="entry name" value="Nop14"/>
    <property type="match status" value="1"/>
</dbReference>
<evidence type="ECO:0000256" key="6">
    <source>
        <dbReference type="ARBA" id="ARBA00024695"/>
    </source>
</evidence>
<feature type="compositionally biased region" description="Basic and acidic residues" evidence="7">
    <location>
        <begin position="307"/>
        <end position="340"/>
    </location>
</feature>
<organism evidence="8 9">
    <name type="scientific">Epichloe festucae (strain Fl1)</name>
    <dbReference type="NCBI Taxonomy" id="877507"/>
    <lineage>
        <taxon>Eukaryota</taxon>
        <taxon>Fungi</taxon>
        <taxon>Dikarya</taxon>
        <taxon>Ascomycota</taxon>
        <taxon>Pezizomycotina</taxon>
        <taxon>Sordariomycetes</taxon>
        <taxon>Hypocreomycetidae</taxon>
        <taxon>Hypocreales</taxon>
        <taxon>Clavicipitaceae</taxon>
        <taxon>Epichloe</taxon>
    </lineage>
</organism>
<feature type="region of interest" description="Disordered" evidence="7">
    <location>
        <begin position="1"/>
        <end position="43"/>
    </location>
</feature>
<evidence type="ECO:0000256" key="4">
    <source>
        <dbReference type="ARBA" id="ARBA00022552"/>
    </source>
</evidence>
<gene>
    <name evidence="8" type="ORF">C2857_005535</name>
</gene>
<comment type="function">
    <text evidence="6">Involved in nucleolar processing of pre-18S ribosomal RNA. Has a role in the nuclear export of 40S pre-ribosomal subunit to the cytoplasm.</text>
</comment>
<evidence type="ECO:0000256" key="2">
    <source>
        <dbReference type="ARBA" id="ARBA00007466"/>
    </source>
</evidence>
<keyword evidence="9" id="KW-1185">Reference proteome</keyword>
<dbReference type="PANTHER" id="PTHR23183:SF0">
    <property type="entry name" value="NUCLEOLAR PROTEIN 14"/>
    <property type="match status" value="1"/>
</dbReference>
<feature type="compositionally biased region" description="Acidic residues" evidence="7">
    <location>
        <begin position="376"/>
        <end position="385"/>
    </location>
</feature>
<dbReference type="EMBL" id="CP031387">
    <property type="protein sequence ID" value="QPH01336.1"/>
    <property type="molecule type" value="Genomic_DNA"/>
</dbReference>
<keyword evidence="5" id="KW-0539">Nucleus</keyword>
<evidence type="ECO:0000313" key="9">
    <source>
        <dbReference type="Proteomes" id="UP000594364"/>
    </source>
</evidence>
<feature type="compositionally biased region" description="Acidic residues" evidence="7">
    <location>
        <begin position="351"/>
        <end position="360"/>
    </location>
</feature>
<dbReference type="Proteomes" id="UP000594364">
    <property type="component" value="Chromosome 3"/>
</dbReference>
<accession>A0A7S9PVR2</accession>
<feature type="compositionally biased region" description="Basic and acidic residues" evidence="7">
    <location>
        <begin position="361"/>
        <end position="375"/>
    </location>
</feature>
<feature type="region of interest" description="Disordered" evidence="7">
    <location>
        <begin position="200"/>
        <end position="228"/>
    </location>
</feature>
<evidence type="ECO:0000256" key="1">
    <source>
        <dbReference type="ARBA" id="ARBA00004604"/>
    </source>
</evidence>
<keyword evidence="3" id="KW-0690">Ribosome biogenesis</keyword>
<feature type="region of interest" description="Disordered" evidence="7">
    <location>
        <begin position="424"/>
        <end position="451"/>
    </location>
</feature>
<comment type="subcellular location">
    <subcellularLocation>
        <location evidence="1">Nucleus</location>
        <location evidence="1">Nucleolus</location>
    </subcellularLocation>
</comment>
<reference evidence="8 9" key="1">
    <citation type="journal article" date="2018" name="PLoS Genet.">
        <title>Repeat elements organise 3D genome structure and mediate transcription in the filamentous fungus Epichloe festucae.</title>
        <authorList>
            <person name="Winter D.J."/>
            <person name="Ganley A.R.D."/>
            <person name="Young C.A."/>
            <person name="Liachko I."/>
            <person name="Schardl C.L."/>
            <person name="Dupont P.Y."/>
            <person name="Berry D."/>
            <person name="Ram A."/>
            <person name="Scott B."/>
            <person name="Cox M.P."/>
        </authorList>
    </citation>
    <scope>NUCLEOTIDE SEQUENCE [LARGE SCALE GENOMIC DNA]</scope>
    <source>
        <strain evidence="8 9">Fl1</strain>
    </source>
</reference>
<feature type="region of interest" description="Disordered" evidence="7">
    <location>
        <begin position="890"/>
        <end position="914"/>
    </location>
</feature>
<feature type="compositionally biased region" description="Acidic residues" evidence="7">
    <location>
        <begin position="424"/>
        <end position="450"/>
    </location>
</feature>
<evidence type="ECO:0000256" key="3">
    <source>
        <dbReference type="ARBA" id="ARBA00022517"/>
    </source>
</evidence>
<keyword evidence="4" id="KW-0698">rRNA processing</keyword>
<dbReference type="OrthoDB" id="441771at2759"/>
<comment type="similarity">
    <text evidence="2">Belongs to the NOP14 family.</text>
</comment>
<dbReference type="PANTHER" id="PTHR23183">
    <property type="entry name" value="NOP14"/>
    <property type="match status" value="1"/>
</dbReference>
<name>A0A7S9PVR2_EPIFF</name>
<feature type="compositionally biased region" description="Basic and acidic residues" evidence="7">
    <location>
        <begin position="30"/>
        <end position="43"/>
    </location>
</feature>
<dbReference type="InterPro" id="IPR007276">
    <property type="entry name" value="Nop14"/>
</dbReference>
<feature type="compositionally biased region" description="Basic and acidic residues" evidence="7">
    <location>
        <begin position="893"/>
        <end position="914"/>
    </location>
</feature>
<dbReference type="AlphaFoldDB" id="A0A7S9PVR2"/>
<sequence>MAGSQLKRLKASLREQGITGPQQSKKQRRKNAEEGKARNDKRLQRGVVLGSIREQFNPFDLKHAARGPKFEVTSNRVATGDAAKGIRGRPGVAKAMGEERRRETLLVDMQRRNKVGGILDKRFGENDPTMAPEDKMLERFAREKQRSHKKSALFDLEDDIPMEGLTHMGKTLEFEDDDFHEDELELDYDSDGSVRERQRLKRLRSLAETGNEEDSEKDQPKRKKTKKEFLEELIEKSKMHKYERKAAKVVDKGLREELDKELHSIQMLLASKQGVQRPGGADAAPKPAIAGVDRDAFDRNFDLEVKKLAQDRRAQPTERTKTEEERAEGEAKRLKELENKRQRRMMGEQVTDSEGDSDEDEGKKKVSEEANRMAVEEDEDDEDDGFGLGRGIKTRPTATELGFDDEDDFIIDDDLVASGSDLELVDSDNESEDDDGDNSQLDAGEEEDEFTQGLLNEEEARNSVFRITDSAANADAPQKSDEHGLPYTFPCPQTCEEFQSAIRAFPHKNLPIIVQRIRALHHPKLDSKNKERLSDFAAILVDFICLPWDVESSPSFSVLESLIRHIHSLSKMFPSEIGKRFRHHIEEISHSRPLALQPSDLVLLTAISTTFPTSDHFHQVVTPAMLTMGRFLGQKVPQKLADYSTGAYLAILSLQYQQLSKRFVPEVPNFCLNTLCALSPVASNEKLGNFPCHKPPPAVRAQKATAGTVRKLTFSDCTAMEASVSAKVSTMSTVLDVLDAAADLWTGQDAFLETFGQGTNVLKHLTSKSNRLHLPTQVIEKAEKLTAKLNRMESLAQISRRPLELHHHRPLAIKTYIPKFEETFDPDKHYDPDRERAELAKLKAEHKKERKGAMRELRKDANFMARENLRVKKAKDEAYEKKFKRLVAEIQSEEGRESNAYERERKARKRANDK</sequence>
<proteinExistence type="inferred from homology"/>
<dbReference type="GO" id="GO:0032040">
    <property type="term" value="C:small-subunit processome"/>
    <property type="evidence" value="ECO:0007669"/>
    <property type="project" value="InterPro"/>
</dbReference>
<evidence type="ECO:0000256" key="7">
    <source>
        <dbReference type="SAM" id="MobiDB-lite"/>
    </source>
</evidence>